<dbReference type="CDD" id="cd02966">
    <property type="entry name" value="TlpA_like_family"/>
    <property type="match status" value="1"/>
</dbReference>
<protein>
    <submittedName>
        <fullName evidence="3">Thioredoxin family protein</fullName>
    </submittedName>
</protein>
<keyword evidence="1" id="KW-0732">Signal</keyword>
<dbReference type="Pfam" id="PF00578">
    <property type="entry name" value="AhpC-TSA"/>
    <property type="match status" value="1"/>
</dbReference>
<organism evidence="3 4">
    <name type="scientific">Granulicella sibirica</name>
    <dbReference type="NCBI Taxonomy" id="2479048"/>
    <lineage>
        <taxon>Bacteria</taxon>
        <taxon>Pseudomonadati</taxon>
        <taxon>Acidobacteriota</taxon>
        <taxon>Terriglobia</taxon>
        <taxon>Terriglobales</taxon>
        <taxon>Acidobacteriaceae</taxon>
        <taxon>Granulicella</taxon>
    </lineage>
</organism>
<dbReference type="InterPro" id="IPR050553">
    <property type="entry name" value="Thioredoxin_ResA/DsbE_sf"/>
</dbReference>
<feature type="signal peptide" evidence="1">
    <location>
        <begin position="1"/>
        <end position="19"/>
    </location>
</feature>
<dbReference type="GO" id="GO:0016491">
    <property type="term" value="F:oxidoreductase activity"/>
    <property type="evidence" value="ECO:0007669"/>
    <property type="project" value="InterPro"/>
</dbReference>
<dbReference type="PANTHER" id="PTHR42852:SF18">
    <property type="entry name" value="CHROMOSOME UNDETERMINED SCAFFOLD_47, WHOLE GENOME SHOTGUN SEQUENCE"/>
    <property type="match status" value="1"/>
</dbReference>
<dbReference type="OrthoDB" id="25753at2"/>
<evidence type="ECO:0000259" key="2">
    <source>
        <dbReference type="PROSITE" id="PS51352"/>
    </source>
</evidence>
<proteinExistence type="predicted"/>
<dbReference type="GO" id="GO:0016209">
    <property type="term" value="F:antioxidant activity"/>
    <property type="evidence" value="ECO:0007669"/>
    <property type="project" value="InterPro"/>
</dbReference>
<dbReference type="InterPro" id="IPR000866">
    <property type="entry name" value="AhpC/TSA"/>
</dbReference>
<dbReference type="PANTHER" id="PTHR42852">
    <property type="entry name" value="THIOL:DISULFIDE INTERCHANGE PROTEIN DSBE"/>
    <property type="match status" value="1"/>
</dbReference>
<dbReference type="PROSITE" id="PS51352">
    <property type="entry name" value="THIOREDOXIN_2"/>
    <property type="match status" value="1"/>
</dbReference>
<evidence type="ECO:0000313" key="4">
    <source>
        <dbReference type="Proteomes" id="UP000289437"/>
    </source>
</evidence>
<dbReference type="RefSeq" id="WP_161570949.1">
    <property type="nucleotide sequence ID" value="NZ_RDSM01000002.1"/>
</dbReference>
<dbReference type="Proteomes" id="UP000289437">
    <property type="component" value="Unassembled WGS sequence"/>
</dbReference>
<sequence>MKRGLSVGAVFLLAVMSLAQDHPAPADVKTTPDRITPIPERKPAADFSLPDAQGNTITLSGLKGKVVLLDFWATWCGGCKLEIPWYMEFDKKYRDMGLSVIGVSMDDEGMKVVKPFLAQRHIDYPVVIGDEAMGKRFGLGQMPLTLLIDKQGRVAIAHSGVVDKDDFESHIRELLQ</sequence>
<reference evidence="3 4" key="1">
    <citation type="submission" date="2018-11" db="EMBL/GenBank/DDBJ databases">
        <authorList>
            <person name="Mardanov A.V."/>
            <person name="Ravin N.V."/>
            <person name="Dedysh S.N."/>
        </authorList>
    </citation>
    <scope>NUCLEOTIDE SEQUENCE [LARGE SCALE GENOMIC DNA]</scope>
    <source>
        <strain evidence="3 4">AF10</strain>
    </source>
</reference>
<dbReference type="InterPro" id="IPR036249">
    <property type="entry name" value="Thioredoxin-like_sf"/>
</dbReference>
<dbReference type="InterPro" id="IPR013766">
    <property type="entry name" value="Thioredoxin_domain"/>
</dbReference>
<reference evidence="4" key="2">
    <citation type="submission" date="2019-02" db="EMBL/GenBank/DDBJ databases">
        <title>Granulicella sibirica sp. nov., a psychrotolerant acidobacterium isolated from an organic soil layer in forested tundra, West Siberia.</title>
        <authorList>
            <person name="Oshkin I.Y."/>
            <person name="Kulichevskaya I.S."/>
            <person name="Rijpstra W.I.C."/>
            <person name="Sinninghe Damste J.S."/>
            <person name="Rakitin A.L."/>
            <person name="Ravin N.V."/>
            <person name="Dedysh S.N."/>
        </authorList>
    </citation>
    <scope>NUCLEOTIDE SEQUENCE [LARGE SCALE GENOMIC DNA]</scope>
    <source>
        <strain evidence="4">AF10</strain>
    </source>
</reference>
<comment type="caution">
    <text evidence="3">The sequence shown here is derived from an EMBL/GenBank/DDBJ whole genome shotgun (WGS) entry which is preliminary data.</text>
</comment>
<gene>
    <name evidence="3" type="ORF">GRAN_2556</name>
</gene>
<keyword evidence="4" id="KW-1185">Reference proteome</keyword>
<feature type="domain" description="Thioredoxin" evidence="2">
    <location>
        <begin position="38"/>
        <end position="176"/>
    </location>
</feature>
<dbReference type="AlphaFoldDB" id="A0A4Q0T1D2"/>
<evidence type="ECO:0000256" key="1">
    <source>
        <dbReference type="SAM" id="SignalP"/>
    </source>
</evidence>
<evidence type="ECO:0000313" key="3">
    <source>
        <dbReference type="EMBL" id="RXH55699.1"/>
    </source>
</evidence>
<dbReference type="Gene3D" id="3.40.30.10">
    <property type="entry name" value="Glutaredoxin"/>
    <property type="match status" value="1"/>
</dbReference>
<dbReference type="EMBL" id="RDSM01000002">
    <property type="protein sequence ID" value="RXH55699.1"/>
    <property type="molecule type" value="Genomic_DNA"/>
</dbReference>
<feature type="chain" id="PRO_5021023744" evidence="1">
    <location>
        <begin position="20"/>
        <end position="176"/>
    </location>
</feature>
<accession>A0A4Q0T1D2</accession>
<name>A0A4Q0T1D2_9BACT</name>
<dbReference type="SUPFAM" id="SSF52833">
    <property type="entry name" value="Thioredoxin-like"/>
    <property type="match status" value="1"/>
</dbReference>